<dbReference type="Proteomes" id="UP000249547">
    <property type="component" value="Unassembled WGS sequence"/>
</dbReference>
<accession>A0A327R5S5</accession>
<dbReference type="AlphaFoldDB" id="A0A327R5S5"/>
<feature type="chain" id="PRO_5016264779" description="DUF4397 domain-containing protein" evidence="1">
    <location>
        <begin position="20"/>
        <end position="240"/>
    </location>
</feature>
<feature type="signal peptide" evidence="1">
    <location>
        <begin position="1"/>
        <end position="19"/>
    </location>
</feature>
<dbReference type="PROSITE" id="PS51257">
    <property type="entry name" value="PROKAR_LIPOPROTEIN"/>
    <property type="match status" value="1"/>
</dbReference>
<gene>
    <name evidence="2" type="ORF">LX64_00550</name>
</gene>
<evidence type="ECO:0008006" key="4">
    <source>
        <dbReference type="Google" id="ProtNLM"/>
    </source>
</evidence>
<organism evidence="2 3">
    <name type="scientific">Chitinophaga skermanii</name>
    <dbReference type="NCBI Taxonomy" id="331697"/>
    <lineage>
        <taxon>Bacteria</taxon>
        <taxon>Pseudomonadati</taxon>
        <taxon>Bacteroidota</taxon>
        <taxon>Chitinophagia</taxon>
        <taxon>Chitinophagales</taxon>
        <taxon>Chitinophagaceae</taxon>
        <taxon>Chitinophaga</taxon>
    </lineage>
</organism>
<proteinExistence type="predicted"/>
<evidence type="ECO:0000256" key="1">
    <source>
        <dbReference type="SAM" id="SignalP"/>
    </source>
</evidence>
<evidence type="ECO:0000313" key="2">
    <source>
        <dbReference type="EMBL" id="RAJ10943.1"/>
    </source>
</evidence>
<evidence type="ECO:0000313" key="3">
    <source>
        <dbReference type="Proteomes" id="UP000249547"/>
    </source>
</evidence>
<reference evidence="2 3" key="1">
    <citation type="submission" date="2018-06" db="EMBL/GenBank/DDBJ databases">
        <title>Genomic Encyclopedia of Archaeal and Bacterial Type Strains, Phase II (KMG-II): from individual species to whole genera.</title>
        <authorList>
            <person name="Goeker M."/>
        </authorList>
    </citation>
    <scope>NUCLEOTIDE SEQUENCE [LARGE SCALE GENOMIC DNA]</scope>
    <source>
        <strain evidence="2 3">DSM 23857</strain>
    </source>
</reference>
<comment type="caution">
    <text evidence="2">The sequence shown here is derived from an EMBL/GenBank/DDBJ whole genome shotgun (WGS) entry which is preliminary data.</text>
</comment>
<dbReference type="EMBL" id="QLLL01000001">
    <property type="protein sequence ID" value="RAJ10943.1"/>
    <property type="molecule type" value="Genomic_DNA"/>
</dbReference>
<dbReference type="OrthoDB" id="9792011at2"/>
<keyword evidence="3" id="KW-1185">Reference proteome</keyword>
<name>A0A327R5S5_9BACT</name>
<protein>
    <recommendedName>
        <fullName evidence="4">DUF4397 domain-containing protein</fullName>
    </recommendedName>
</protein>
<sequence>MKKITSLAYTCLAAVAMLAACKKNEFRSVELQKPGDAANVKLYYYPPQQPNCYLKLGDDKLGASLFYSLVTPATAGLFESIPSGKQMLRLVIPHTGTNVDSLQIGSYTTNMEGRKFYSMFVYDTAKNFLVVEDDFSHAKKGYGKFRLANIQMNVGPIDIRLSNNDSLLISNVDYGTVSPFIEMPVDVYNIKLFKGGTKTLLTEIKNFSPLDNKFYTIVARGWVGQPTASGGPLYTTINNL</sequence>
<dbReference type="RefSeq" id="WP_111596057.1">
    <property type="nucleotide sequence ID" value="NZ_QLLL01000001.1"/>
</dbReference>
<keyword evidence="1" id="KW-0732">Signal</keyword>